<sequence length="197" mass="22246">MTHFGGAVFESFSWINEPAQWRYHDGTLQVVTDEKTDFWHKTWYGFERFSGHIFATEVQEDFTFQVKICADFTTLYDQAGLMLMRDAQHWLKAGIEYNDGAPAIGSVLTLGQSDWATGIFPGNARAFWLRLTRKGDSLRLQYSTDGQRWPLLRLCPFPAGSVNVGVMCCTPERAGLSVAFQDLSLTPPLDKALHDLS</sequence>
<proteinExistence type="predicted"/>
<name>A0A2V2BLN0_9GAMM</name>
<dbReference type="EMBL" id="QGHF01000002">
    <property type="protein sequence ID" value="PWK99677.1"/>
    <property type="molecule type" value="Genomic_DNA"/>
</dbReference>
<dbReference type="Pfam" id="PF07081">
    <property type="entry name" value="DUF1349"/>
    <property type="match status" value="1"/>
</dbReference>
<dbReference type="InterPro" id="IPR015987">
    <property type="entry name" value="UCP022704"/>
</dbReference>
<dbReference type="Gene3D" id="2.60.120.200">
    <property type="match status" value="1"/>
</dbReference>
<dbReference type="RefSeq" id="WP_109716773.1">
    <property type="nucleotide sequence ID" value="NZ_CP193924.1"/>
</dbReference>
<evidence type="ECO:0008006" key="3">
    <source>
        <dbReference type="Google" id="ProtNLM"/>
    </source>
</evidence>
<evidence type="ECO:0000313" key="1">
    <source>
        <dbReference type="EMBL" id="PWK99677.1"/>
    </source>
</evidence>
<dbReference type="PIRSF" id="PIRSF022704">
    <property type="entry name" value="UCP022704"/>
    <property type="match status" value="1"/>
</dbReference>
<organism evidence="1 2">
    <name type="scientific">Pantoea allii</name>
    <dbReference type="NCBI Taxonomy" id="574096"/>
    <lineage>
        <taxon>Bacteria</taxon>
        <taxon>Pseudomonadati</taxon>
        <taxon>Pseudomonadota</taxon>
        <taxon>Gammaproteobacteria</taxon>
        <taxon>Enterobacterales</taxon>
        <taxon>Erwiniaceae</taxon>
        <taxon>Pantoea</taxon>
    </lineage>
</organism>
<evidence type="ECO:0000313" key="2">
    <source>
        <dbReference type="Proteomes" id="UP000245981"/>
    </source>
</evidence>
<dbReference type="STRING" id="574096.HA38_01855"/>
<accession>A0A2V2BLN0</accession>
<dbReference type="PANTHER" id="PTHR35332">
    <property type="entry name" value="REGULATION OF ENOLASE PROTEIN 1"/>
    <property type="match status" value="1"/>
</dbReference>
<dbReference type="InterPro" id="IPR013320">
    <property type="entry name" value="ConA-like_dom_sf"/>
</dbReference>
<dbReference type="AlphaFoldDB" id="A0A2V2BLN0"/>
<dbReference type="Proteomes" id="UP000245981">
    <property type="component" value="Unassembled WGS sequence"/>
</dbReference>
<comment type="caution">
    <text evidence="1">The sequence shown here is derived from an EMBL/GenBank/DDBJ whole genome shotgun (WGS) entry which is preliminary data.</text>
</comment>
<gene>
    <name evidence="1" type="ORF">C7431_102495</name>
</gene>
<dbReference type="InterPro" id="IPR009784">
    <property type="entry name" value="DUF1349"/>
</dbReference>
<dbReference type="PANTHER" id="PTHR35332:SF2">
    <property type="entry name" value="REGULATION OF ENOLASE PROTEIN 1"/>
    <property type="match status" value="1"/>
</dbReference>
<dbReference type="OrthoDB" id="9814707at2"/>
<reference evidence="1 2" key="1">
    <citation type="submission" date="2018-05" db="EMBL/GenBank/DDBJ databases">
        <title>Genomic Encyclopedia of Type Strains, Phase IV (KMG-V): Genome sequencing to study the core and pangenomes of soil and plant-associated prokaryotes.</title>
        <authorList>
            <person name="Whitman W."/>
        </authorList>
    </citation>
    <scope>NUCLEOTIDE SEQUENCE [LARGE SCALE GENOMIC DNA]</scope>
    <source>
        <strain evidence="1 2">PNA 200-10</strain>
    </source>
</reference>
<dbReference type="SUPFAM" id="SSF49899">
    <property type="entry name" value="Concanavalin A-like lectins/glucanases"/>
    <property type="match status" value="1"/>
</dbReference>
<protein>
    <recommendedName>
        <fullName evidence="3">Regulation of enolase protein 1</fullName>
    </recommendedName>
</protein>